<feature type="transmembrane region" description="Helical" evidence="6">
    <location>
        <begin position="166"/>
        <end position="189"/>
    </location>
</feature>
<keyword evidence="4 6" id="KW-1133">Transmembrane helix</keyword>
<dbReference type="Proteomes" id="UP000002359">
    <property type="component" value="Chromosome"/>
</dbReference>
<dbReference type="PATRIC" id="fig|423211.3.peg.636"/>
<dbReference type="PIRSF" id="PIRSF006483">
    <property type="entry name" value="Membrane_protein_YitT"/>
    <property type="match status" value="1"/>
</dbReference>
<feature type="transmembrane region" description="Helical" evidence="6">
    <location>
        <begin position="96"/>
        <end position="115"/>
    </location>
</feature>
<keyword evidence="3 6" id="KW-0812">Transmembrane</keyword>
<evidence type="ECO:0000259" key="7">
    <source>
        <dbReference type="Pfam" id="PF10035"/>
    </source>
</evidence>
<evidence type="ECO:0000313" key="8">
    <source>
        <dbReference type="EMBL" id="ADE31109.1"/>
    </source>
</evidence>
<accession>D5AGZ4</accession>
<dbReference type="InterPro" id="IPR015867">
    <property type="entry name" value="N-reg_PII/ATP_PRibTrfase_C"/>
</dbReference>
<keyword evidence="2" id="KW-1003">Cell membrane</keyword>
<dbReference type="Gene3D" id="3.30.70.120">
    <property type="match status" value="1"/>
</dbReference>
<evidence type="ECO:0000256" key="1">
    <source>
        <dbReference type="ARBA" id="ARBA00004651"/>
    </source>
</evidence>
<dbReference type="AlphaFoldDB" id="D5AGZ4"/>
<dbReference type="InterPro" id="IPR003740">
    <property type="entry name" value="YitT"/>
</dbReference>
<evidence type="ECO:0000256" key="5">
    <source>
        <dbReference type="ARBA" id="ARBA00023136"/>
    </source>
</evidence>
<organism evidence="8 9">
    <name type="scientific">Streptococcus suis (strain GZ1)</name>
    <dbReference type="NCBI Taxonomy" id="423211"/>
    <lineage>
        <taxon>Bacteria</taxon>
        <taxon>Bacillati</taxon>
        <taxon>Bacillota</taxon>
        <taxon>Bacilli</taxon>
        <taxon>Lactobacillales</taxon>
        <taxon>Streptococcaceae</taxon>
        <taxon>Streptococcus</taxon>
    </lineage>
</organism>
<gene>
    <name evidence="8" type="ordered locus">SSGZ1_0650</name>
</gene>
<sequence length="311" mass="35017">MKIDLFLRRKSFKIDIYTYSEMLMVRLKNILLILLGAGLFAFGLNYLIMPNRLFEGGATGLTLIIYYLFHIQPWIMNIVINIPLFILGWKILGKKTLYLSILGTFSVTFWLAIFEKIHFSINLQQDLILVSILGGILMGLGLGTIFRAGGTTGGSDIIARIGHKFLPYSIGQIILAVDILILTLIVIVFKDLRTVLYTLMMVAIASKVIDFVTEGGYGSKGVMIVSQKSDQLAQAIDCEIERGVTFIKAQGFYSKADVNMIYSVIYKSQLQEMKELIHRIDPHAFITITDAHEVLGEGFTLDRDKKPIERH</sequence>
<feature type="domain" description="DUF2179" evidence="7">
    <location>
        <begin position="242"/>
        <end position="296"/>
    </location>
</feature>
<feature type="transmembrane region" description="Helical" evidence="6">
    <location>
        <begin position="64"/>
        <end position="89"/>
    </location>
</feature>
<evidence type="ECO:0000256" key="2">
    <source>
        <dbReference type="ARBA" id="ARBA00022475"/>
    </source>
</evidence>
<evidence type="ECO:0000256" key="6">
    <source>
        <dbReference type="SAM" id="Phobius"/>
    </source>
</evidence>
<evidence type="ECO:0000313" key="9">
    <source>
        <dbReference type="Proteomes" id="UP000002359"/>
    </source>
</evidence>
<comment type="subcellular location">
    <subcellularLocation>
        <location evidence="1">Cell membrane</location>
        <topology evidence="1">Multi-pass membrane protein</topology>
    </subcellularLocation>
</comment>
<feature type="transmembrane region" description="Helical" evidence="6">
    <location>
        <begin position="30"/>
        <end position="49"/>
    </location>
</feature>
<dbReference type="PANTHER" id="PTHR33545">
    <property type="entry name" value="UPF0750 MEMBRANE PROTEIN YITT-RELATED"/>
    <property type="match status" value="1"/>
</dbReference>
<feature type="transmembrane region" description="Helical" evidence="6">
    <location>
        <begin position="127"/>
        <end position="146"/>
    </location>
</feature>
<dbReference type="Pfam" id="PF02588">
    <property type="entry name" value="YitT_membrane"/>
    <property type="match status" value="1"/>
</dbReference>
<evidence type="ECO:0000256" key="3">
    <source>
        <dbReference type="ARBA" id="ARBA00022692"/>
    </source>
</evidence>
<dbReference type="InterPro" id="IPR019264">
    <property type="entry name" value="DUF2179"/>
</dbReference>
<dbReference type="CDD" id="cd16380">
    <property type="entry name" value="YitT_C"/>
    <property type="match status" value="1"/>
</dbReference>
<protein>
    <recommendedName>
        <fullName evidence="7">DUF2179 domain-containing protein</fullName>
    </recommendedName>
</protein>
<reference evidence="8 9" key="1">
    <citation type="journal article" date="2009" name="J. Infect. Dis.">
        <title>Clinical, experimental, and genomic differences between intermediately pathogenic, highly pathogenic, and epidemic Streptococcus suis.</title>
        <authorList>
            <person name="Ye C."/>
            <person name="Zheng H."/>
            <person name="Zhang J."/>
            <person name="Jing H."/>
            <person name="Wang L."/>
            <person name="Xiong Y."/>
            <person name="Wang W."/>
            <person name="Zhou Z."/>
            <person name="Sun Q."/>
            <person name="Luo X."/>
            <person name="Du H."/>
            <person name="Gottschalk M."/>
            <person name="Xu J."/>
        </authorList>
    </citation>
    <scope>NUCLEOTIDE SEQUENCE [LARGE SCALE GENOMIC DNA]</scope>
    <source>
        <strain evidence="8 9">GZ1</strain>
    </source>
</reference>
<dbReference type="GO" id="GO:0005886">
    <property type="term" value="C:plasma membrane"/>
    <property type="evidence" value="ECO:0007669"/>
    <property type="project" value="UniProtKB-SubCell"/>
</dbReference>
<keyword evidence="5 6" id="KW-0472">Membrane</keyword>
<dbReference type="Pfam" id="PF10035">
    <property type="entry name" value="DUF2179"/>
    <property type="match status" value="1"/>
</dbReference>
<evidence type="ECO:0000256" key="4">
    <source>
        <dbReference type="ARBA" id="ARBA00022989"/>
    </source>
</evidence>
<dbReference type="PANTHER" id="PTHR33545:SF10">
    <property type="entry name" value="UPF0750 MEMBRANE PROTEIN YPJC"/>
    <property type="match status" value="1"/>
</dbReference>
<dbReference type="EMBL" id="CP000837">
    <property type="protein sequence ID" value="ADE31109.1"/>
    <property type="molecule type" value="Genomic_DNA"/>
</dbReference>
<dbReference type="HOGENOM" id="CLU_063199_1_1_9"/>
<name>D5AGZ4_STRGZ</name>
<dbReference type="KEGG" id="ssw:SSGZ1_0650"/>
<proteinExistence type="predicted"/>
<dbReference type="InterPro" id="IPR051461">
    <property type="entry name" value="UPF0750_membrane"/>
</dbReference>